<evidence type="ECO:0000256" key="1">
    <source>
        <dbReference type="SAM" id="MobiDB-lite"/>
    </source>
</evidence>
<reference evidence="2" key="1">
    <citation type="submission" date="2014-11" db="EMBL/GenBank/DDBJ databases">
        <authorList>
            <person name="Otto D Thomas"/>
            <person name="Naeem Raeece"/>
        </authorList>
    </citation>
    <scope>NUCLEOTIDE SEQUENCE</scope>
</reference>
<accession>A0A0G4GWQ2</accession>
<evidence type="ECO:0000313" key="2">
    <source>
        <dbReference type="EMBL" id="CEM35244.1"/>
    </source>
</evidence>
<dbReference type="VEuPathDB" id="CryptoDB:Cvel_23668"/>
<protein>
    <submittedName>
        <fullName evidence="2">Uncharacterized protein</fullName>
    </submittedName>
</protein>
<organism evidence="2">
    <name type="scientific">Chromera velia CCMP2878</name>
    <dbReference type="NCBI Taxonomy" id="1169474"/>
    <lineage>
        <taxon>Eukaryota</taxon>
        <taxon>Sar</taxon>
        <taxon>Alveolata</taxon>
        <taxon>Colpodellida</taxon>
        <taxon>Chromeraceae</taxon>
        <taxon>Chromera</taxon>
    </lineage>
</organism>
<feature type="region of interest" description="Disordered" evidence="1">
    <location>
        <begin position="299"/>
        <end position="388"/>
    </location>
</feature>
<dbReference type="AlphaFoldDB" id="A0A0G4GWQ2"/>
<proteinExistence type="predicted"/>
<sequence>MSRSHIKLDHDQEEHSIRSGTLRQFAEYHNLQSGGRFTSLVFDGKTGGQLNEHEVRSIGSIEYKTVHKEGEKYGVFLLKSNEQTKKSRSDPHFFCPSHTCFHSSGEHGRFFLKIWLWTESGFQLYDKWAEGRDRVNGFVPCTTCAWKAMYRHKWPEGYQPPTLEEEKAWKEEDQKLKDERRSKEVKLCVSGVKKTSSGGRSKIAGRPYDHTIYNITTGVHLFLDARWSVLAVFEENLAANLATQTEMQCRNTGGKKEKETLSALAAAADPSPRSFQLTKGRSVEQTLIRLMNAAAVAETQMRKEATSPRSHPAVGKEEKGEGESPPESSTHCDSPASLSCPSPPHNYVQSVAIRQSVGASGGSDEADSEESDSTCSVQQISEDAEAEARARNSNDLFCLSSGGGGVNEGGEFETDSDAPPLPDDFGFGCGFGQVGEERGGHTGTVDSYGGVVPGCGPFSAFRAEGGSVGGMEGDTMSLMGFGGVQRGVETGEFGRFPPSSAFPFLDHSAPLSLSRGVSEAGGNGPLFPVDAPLVSPRMRNRQPFLSSPAPSLFGPGGGALPPRSLSFDFPRADCESRSLYGGAPVDPLGWSSFSGGVKRGWSDRGAEEGEGDGVLFGLKRGRFGARTEEDGEGMSIGGGLGFLGGLGESDALSFTQGVERMAGGEGGSLW</sequence>
<gene>
    <name evidence="2" type="ORF">Cvel_23668</name>
</gene>
<name>A0A0G4GWQ2_9ALVE</name>
<dbReference type="EMBL" id="CDMZ01001619">
    <property type="protein sequence ID" value="CEM35244.1"/>
    <property type="molecule type" value="Genomic_DNA"/>
</dbReference>